<evidence type="ECO:0000313" key="7">
    <source>
        <dbReference type="EMBL" id="GJE75639.1"/>
    </source>
</evidence>
<dbReference type="EMBL" id="BPRE01000006">
    <property type="protein sequence ID" value="GJE75639.1"/>
    <property type="molecule type" value="Genomic_DNA"/>
</dbReference>
<dbReference type="InterPro" id="IPR049712">
    <property type="entry name" value="Poly_export"/>
</dbReference>
<dbReference type="Pfam" id="PF02563">
    <property type="entry name" value="Poly_export"/>
    <property type="match status" value="1"/>
</dbReference>
<name>A0ABQ4UW57_9HYPH</name>
<feature type="region of interest" description="Disordered" evidence="3">
    <location>
        <begin position="390"/>
        <end position="413"/>
    </location>
</feature>
<organism evidence="7 8">
    <name type="scientific">Methylorubrum suomiense</name>
    <dbReference type="NCBI Taxonomy" id="144191"/>
    <lineage>
        <taxon>Bacteria</taxon>
        <taxon>Pseudomonadati</taxon>
        <taxon>Pseudomonadota</taxon>
        <taxon>Alphaproteobacteria</taxon>
        <taxon>Hyphomicrobiales</taxon>
        <taxon>Methylobacteriaceae</taxon>
        <taxon>Methylorubrum</taxon>
    </lineage>
</organism>
<evidence type="ECO:0000256" key="3">
    <source>
        <dbReference type="SAM" id="MobiDB-lite"/>
    </source>
</evidence>
<evidence type="ECO:0000256" key="2">
    <source>
        <dbReference type="SAM" id="Coils"/>
    </source>
</evidence>
<dbReference type="Proteomes" id="UP001055093">
    <property type="component" value="Unassembled WGS sequence"/>
</dbReference>
<keyword evidence="1" id="KW-0732">Signal</keyword>
<dbReference type="InterPro" id="IPR003715">
    <property type="entry name" value="Poly_export_N"/>
</dbReference>
<proteinExistence type="predicted"/>
<dbReference type="InterPro" id="IPR058781">
    <property type="entry name" value="HH_AprE-like"/>
</dbReference>
<dbReference type="Pfam" id="PF25994">
    <property type="entry name" value="HH_AprE"/>
    <property type="match status" value="1"/>
</dbReference>
<dbReference type="Gene3D" id="3.10.560.10">
    <property type="entry name" value="Outer membrane lipoprotein wza domain like"/>
    <property type="match status" value="1"/>
</dbReference>
<evidence type="ECO:0000259" key="6">
    <source>
        <dbReference type="Pfam" id="PF25994"/>
    </source>
</evidence>
<keyword evidence="2" id="KW-0175">Coiled coil</keyword>
<comment type="caution">
    <text evidence="7">The sequence shown here is derived from an EMBL/GenBank/DDBJ whole genome shotgun (WGS) entry which is preliminary data.</text>
</comment>
<feature type="coiled-coil region" evidence="2">
    <location>
        <begin position="200"/>
        <end position="227"/>
    </location>
</feature>
<evidence type="ECO:0000313" key="8">
    <source>
        <dbReference type="Proteomes" id="UP001055093"/>
    </source>
</evidence>
<evidence type="ECO:0000259" key="5">
    <source>
        <dbReference type="Pfam" id="PF10531"/>
    </source>
</evidence>
<dbReference type="PANTHER" id="PTHR33619">
    <property type="entry name" value="POLYSACCHARIDE EXPORT PROTEIN GFCE-RELATED"/>
    <property type="match status" value="1"/>
</dbReference>
<dbReference type="Pfam" id="PF10531">
    <property type="entry name" value="SLBB"/>
    <property type="match status" value="1"/>
</dbReference>
<gene>
    <name evidence="7" type="ORF">BGCPKDLD_2224</name>
</gene>
<feature type="domain" description="AprE-like long alpha-helical hairpin" evidence="6">
    <location>
        <begin position="143"/>
        <end position="328"/>
    </location>
</feature>
<feature type="domain" description="Soluble ligand binding" evidence="5">
    <location>
        <begin position="95"/>
        <end position="130"/>
    </location>
</feature>
<evidence type="ECO:0008006" key="9">
    <source>
        <dbReference type="Google" id="ProtNLM"/>
    </source>
</evidence>
<sequence>MLVAIAGLTGSVAAQDAEYRLAPGDRVALSVYGQAELSGEFGIGGGGSLLLPLVGEVPISALTLSEAQRAITQRLADGFLQKPLVSLRITEMRPIYVLGDVRNPGSYPFRYGASVLSGIALAGGYGVPEQAQTSLRTEFLAAEERVRVLEASRRLFLIRRARLEAQQGDRATFEPPIDLQNGPELVRLIKEERSILAIQRDALAQAVEQLRAQKPRIEAEIAGVRAQRTAEETQLQLIQDHIEDYKTLMSNGLARRYQGIEFQREEARNKGAIARMNSDLARLDLALGDLELRIQEARSTYLRKVMADIQDVTTRLIEIETQLPAAREIREARLQSGGALTAFGNGVRRKVFITRVRNGNTEIFEAADGTSLAPGDIVDIRREVADRIAQANISSPPPAGEDGGRRHLSAMHP</sequence>
<protein>
    <recommendedName>
        <fullName evidence="9">Polysaccharide export outer membrane protein</fullName>
    </recommendedName>
</protein>
<feature type="domain" description="Polysaccharide export protein N-terminal" evidence="4">
    <location>
        <begin position="14"/>
        <end position="89"/>
    </location>
</feature>
<keyword evidence="8" id="KW-1185">Reference proteome</keyword>
<evidence type="ECO:0000256" key="1">
    <source>
        <dbReference type="ARBA" id="ARBA00022729"/>
    </source>
</evidence>
<evidence type="ECO:0000259" key="4">
    <source>
        <dbReference type="Pfam" id="PF02563"/>
    </source>
</evidence>
<dbReference type="InterPro" id="IPR019554">
    <property type="entry name" value="Soluble_ligand-bd"/>
</dbReference>
<reference evidence="7" key="2">
    <citation type="submission" date="2021-08" db="EMBL/GenBank/DDBJ databases">
        <authorList>
            <person name="Tani A."/>
            <person name="Ola A."/>
            <person name="Ogura Y."/>
            <person name="Katsura K."/>
            <person name="Hayashi T."/>
        </authorList>
    </citation>
    <scope>NUCLEOTIDE SEQUENCE</scope>
    <source>
        <strain evidence="7">DSM 14458</strain>
    </source>
</reference>
<dbReference type="Gene3D" id="3.30.1950.10">
    <property type="entry name" value="wza like domain"/>
    <property type="match status" value="1"/>
</dbReference>
<dbReference type="PANTHER" id="PTHR33619:SF3">
    <property type="entry name" value="POLYSACCHARIDE EXPORT PROTEIN GFCE-RELATED"/>
    <property type="match status" value="1"/>
</dbReference>
<accession>A0ABQ4UW57</accession>
<reference evidence="7" key="1">
    <citation type="journal article" date="2021" name="Front. Microbiol.">
        <title>Comprehensive Comparative Genomics and Phenotyping of Methylobacterium Species.</title>
        <authorList>
            <person name="Alessa O."/>
            <person name="Ogura Y."/>
            <person name="Fujitani Y."/>
            <person name="Takami H."/>
            <person name="Hayashi T."/>
            <person name="Sahin N."/>
            <person name="Tani A."/>
        </authorList>
    </citation>
    <scope>NUCLEOTIDE SEQUENCE</scope>
    <source>
        <strain evidence="7">DSM 14458</strain>
    </source>
</reference>